<keyword evidence="2" id="KW-0472">Membrane</keyword>
<dbReference type="AlphaFoldDB" id="A0A9P6LDT3"/>
<name>A0A9P6LDT3_9PEZI</name>
<evidence type="ECO:0000256" key="2">
    <source>
        <dbReference type="SAM" id="Phobius"/>
    </source>
</evidence>
<dbReference type="Proteomes" id="UP000781932">
    <property type="component" value="Unassembled WGS sequence"/>
</dbReference>
<feature type="compositionally biased region" description="Basic and acidic residues" evidence="1">
    <location>
        <begin position="323"/>
        <end position="350"/>
    </location>
</feature>
<organism evidence="4 5">
    <name type="scientific">Colletotrichum karsti</name>
    <dbReference type="NCBI Taxonomy" id="1095194"/>
    <lineage>
        <taxon>Eukaryota</taxon>
        <taxon>Fungi</taxon>
        <taxon>Dikarya</taxon>
        <taxon>Ascomycota</taxon>
        <taxon>Pezizomycotina</taxon>
        <taxon>Sordariomycetes</taxon>
        <taxon>Hypocreomycetidae</taxon>
        <taxon>Glomerellales</taxon>
        <taxon>Glomerellaceae</taxon>
        <taxon>Colletotrichum</taxon>
        <taxon>Colletotrichum boninense species complex</taxon>
    </lineage>
</organism>
<keyword evidence="2" id="KW-1133">Transmembrane helix</keyword>
<reference evidence="4" key="1">
    <citation type="submission" date="2020-03" db="EMBL/GenBank/DDBJ databases">
        <authorList>
            <person name="He L."/>
        </authorList>
    </citation>
    <scope>NUCLEOTIDE SEQUENCE</scope>
    <source>
        <strain evidence="4">CkLH20</strain>
    </source>
</reference>
<feature type="compositionally biased region" description="Polar residues" evidence="1">
    <location>
        <begin position="195"/>
        <end position="204"/>
    </location>
</feature>
<feature type="compositionally biased region" description="Acidic residues" evidence="1">
    <location>
        <begin position="279"/>
        <end position="290"/>
    </location>
</feature>
<dbReference type="RefSeq" id="XP_038741770.1">
    <property type="nucleotide sequence ID" value="XM_038892850.1"/>
</dbReference>
<keyword evidence="5" id="KW-1185">Reference proteome</keyword>
<evidence type="ECO:0000313" key="5">
    <source>
        <dbReference type="Proteomes" id="UP000781932"/>
    </source>
</evidence>
<protein>
    <recommendedName>
        <fullName evidence="3">SUN domain-containing protein</fullName>
    </recommendedName>
</protein>
<feature type="transmembrane region" description="Helical" evidence="2">
    <location>
        <begin position="398"/>
        <end position="419"/>
    </location>
</feature>
<dbReference type="PROSITE" id="PS51469">
    <property type="entry name" value="SUN"/>
    <property type="match status" value="1"/>
</dbReference>
<keyword evidence="2" id="KW-0812">Transmembrane</keyword>
<dbReference type="OrthoDB" id="342281at2759"/>
<proteinExistence type="predicted"/>
<feature type="region of interest" description="Disordered" evidence="1">
    <location>
        <begin position="372"/>
        <end position="394"/>
    </location>
</feature>
<feature type="compositionally biased region" description="Polar residues" evidence="1">
    <location>
        <begin position="243"/>
        <end position="254"/>
    </location>
</feature>
<gene>
    <name evidence="4" type="ORF">CkaCkLH20_10136</name>
</gene>
<dbReference type="InterPro" id="IPR012919">
    <property type="entry name" value="SUN_dom"/>
</dbReference>
<sequence length="972" mass="109095">MPPKRRPRRDEDELQSIRGGAAVTQDLPSMPSRFDTSYGSAPSTMPRNVRRGQVRNIQTAVQDALNDDDSDDDDARGSKSKPKSTPKPKPSRPVQKEPEPEPEPEPDFGPGNGSDSDLPVSPRDLTPEPPRAHNSPRRSPPGIAPTVEPASFQGDLPRGARGQRFLPSAAPPRGSDVAPGQTPRRASSEGPVLPPTTNTSSGNPGPSRLNPPTRGSLFQRAVSEDRDRYALRRSGSEEPVRTPDSTRTFGQESSLFGDAVIGSTPNKSPSPGNRPITTIEEEDSPIEAEDREAAIVKSPSKRPVLRHPKHNPPMAPRSFNQTEPRDPDMQQRVEEEREKDEAEQQALRSERKARLQAWPRIYVPIYSWTKTARPDTPPVPTDGTPQRRPGRQTPMDQLGWGPWLMFTIADTFVDVLGFIFSPEAWLIRTAVAVLLLSFLGWTIFSGLSAIPAFSLGGLQWYGFSDIAHNLGQFMPLWVTRPSTMFSDEDTREYLRQQRDHEYEITKLMTSTKLHEGSLSKLEQIMPKIVRMELDKQGRPVVSQDFYHALRDLMKSDKEVLTLDRGHGGYHYISDEHWRAIRDKLKKDPVYQKAANPPAPGVSPSQVEDIFQNNFSKSWEKWLRNNNQQVAKILEPAFGTSIPDKIEKDLGQKLEKYVKDLYKEKGTKDVVVTREEFIRHLKGEFATHRNEVKAEVQELQKKLEDFISKSVDLAMSKAPPSGVSRAEMIHFVDDLVRQAIANAGLEALAKGKIGANWNHELSRQVNYLTVGGGTIIDPMHTSPNFKPKFKGPIGSAAWMDSTRRSPFILPPSKTQLRWEDDGECWCGEKAIDKQGRPLGVFISYLISHEIVPQHLVVEHILPSATWNAEARPKELEVWAYITEINLRSRVEDFSASHFPSNPREKWLEDGWIKISQFTYESNDASGGIHVHQLSPELVTLGAATDHIIIRAVSNHGADHTCFYRNRLFGERLV</sequence>
<comment type="caution">
    <text evidence="4">The sequence shown here is derived from an EMBL/GenBank/DDBJ whole genome shotgun (WGS) entry which is preliminary data.</text>
</comment>
<feature type="region of interest" description="Disordered" evidence="1">
    <location>
        <begin position="1"/>
        <end position="350"/>
    </location>
</feature>
<feature type="compositionally biased region" description="Basic residues" evidence="1">
    <location>
        <begin position="299"/>
        <end position="310"/>
    </location>
</feature>
<evidence type="ECO:0000259" key="3">
    <source>
        <dbReference type="PROSITE" id="PS51469"/>
    </source>
</evidence>
<feature type="compositionally biased region" description="Acidic residues" evidence="1">
    <location>
        <begin position="65"/>
        <end position="74"/>
    </location>
</feature>
<accession>A0A9P6LDT3</accession>
<feature type="compositionally biased region" description="Basic and acidic residues" evidence="1">
    <location>
        <begin position="222"/>
        <end position="241"/>
    </location>
</feature>
<evidence type="ECO:0000313" key="4">
    <source>
        <dbReference type="EMBL" id="KAF9872309.1"/>
    </source>
</evidence>
<dbReference type="GeneID" id="62165924"/>
<dbReference type="EMBL" id="JAATWM020000038">
    <property type="protein sequence ID" value="KAF9872309.1"/>
    <property type="molecule type" value="Genomic_DNA"/>
</dbReference>
<reference evidence="4" key="2">
    <citation type="submission" date="2020-11" db="EMBL/GenBank/DDBJ databases">
        <title>Whole genome sequencing of Colletotrichum sp.</title>
        <authorList>
            <person name="Li H."/>
        </authorList>
    </citation>
    <scope>NUCLEOTIDE SEQUENCE</scope>
    <source>
        <strain evidence="4">CkLH20</strain>
    </source>
</reference>
<feature type="transmembrane region" description="Helical" evidence="2">
    <location>
        <begin position="425"/>
        <end position="444"/>
    </location>
</feature>
<feature type="compositionally biased region" description="Polar residues" evidence="1">
    <location>
        <begin position="34"/>
        <end position="46"/>
    </location>
</feature>
<dbReference type="Gene3D" id="2.60.120.260">
    <property type="entry name" value="Galactose-binding domain-like"/>
    <property type="match status" value="1"/>
</dbReference>
<feature type="compositionally biased region" description="Basic residues" evidence="1">
    <location>
        <begin position="78"/>
        <end position="90"/>
    </location>
</feature>
<feature type="domain" description="SUN" evidence="3">
    <location>
        <begin position="772"/>
        <end position="971"/>
    </location>
</feature>
<evidence type="ECO:0000256" key="1">
    <source>
        <dbReference type="SAM" id="MobiDB-lite"/>
    </source>
</evidence>